<reference evidence="6" key="1">
    <citation type="submission" date="2018-05" db="EMBL/GenBank/DDBJ databases">
        <authorList>
            <person name="Lanie J.A."/>
            <person name="Ng W.-L."/>
            <person name="Kazmierczak K.M."/>
            <person name="Andrzejewski T.M."/>
            <person name="Davidsen T.M."/>
            <person name="Wayne K.J."/>
            <person name="Tettelin H."/>
            <person name="Glass J.I."/>
            <person name="Rusch D."/>
            <person name="Podicherti R."/>
            <person name="Tsui H.-C.T."/>
            <person name="Winkler M.E."/>
        </authorList>
    </citation>
    <scope>NUCLEOTIDE SEQUENCE</scope>
</reference>
<evidence type="ECO:0000259" key="5">
    <source>
        <dbReference type="Pfam" id="PF00673"/>
    </source>
</evidence>
<dbReference type="InterPro" id="IPR022803">
    <property type="entry name" value="Ribosomal_uL5_dom_sf"/>
</dbReference>
<feature type="domain" description="Large ribosomal subunit protein uL5 C-terminal" evidence="5">
    <location>
        <begin position="69"/>
        <end position="137"/>
    </location>
</feature>
<dbReference type="InterPro" id="IPR002132">
    <property type="entry name" value="Ribosomal_uL5"/>
</dbReference>
<dbReference type="AlphaFoldDB" id="A0A382HLC0"/>
<feature type="domain" description="Large ribosomal subunit protein uL5 N-terminal" evidence="4">
    <location>
        <begin position="8"/>
        <end position="64"/>
    </location>
</feature>
<dbReference type="SUPFAM" id="SSF55282">
    <property type="entry name" value="RL5-like"/>
    <property type="match status" value="1"/>
</dbReference>
<comment type="similarity">
    <text evidence="1">Belongs to the universal ribosomal protein uL5 family.</text>
</comment>
<evidence type="ECO:0000259" key="4">
    <source>
        <dbReference type="Pfam" id="PF00281"/>
    </source>
</evidence>
<dbReference type="NCBIfam" id="NF000585">
    <property type="entry name" value="PRK00010.1"/>
    <property type="match status" value="1"/>
</dbReference>
<evidence type="ECO:0000313" key="6">
    <source>
        <dbReference type="EMBL" id="SVB87902.1"/>
    </source>
</evidence>
<dbReference type="InterPro" id="IPR020930">
    <property type="entry name" value="Ribosomal_uL5_bac-type"/>
</dbReference>
<dbReference type="InterPro" id="IPR031309">
    <property type="entry name" value="Ribosomal_uL5_C"/>
</dbReference>
<dbReference type="Pfam" id="PF00281">
    <property type="entry name" value="Ribosomal_L5"/>
    <property type="match status" value="1"/>
</dbReference>
<keyword evidence="2" id="KW-0689">Ribosomal protein</keyword>
<gene>
    <name evidence="6" type="ORF">METZ01_LOCUS240756</name>
</gene>
<dbReference type="InterPro" id="IPR031310">
    <property type="entry name" value="Ribosomal_uL5_N"/>
</dbReference>
<dbReference type="Gene3D" id="3.30.1440.10">
    <property type="match status" value="1"/>
</dbReference>
<feature type="non-terminal residue" evidence="6">
    <location>
        <position position="137"/>
    </location>
</feature>
<accession>A0A382HLC0</accession>
<evidence type="ECO:0000256" key="2">
    <source>
        <dbReference type="ARBA" id="ARBA00022980"/>
    </source>
</evidence>
<dbReference type="Pfam" id="PF00673">
    <property type="entry name" value="Ribosomal_L5_C"/>
    <property type="match status" value="1"/>
</dbReference>
<protein>
    <recommendedName>
        <fullName evidence="7">50S ribosomal protein L5</fullName>
    </recommendedName>
</protein>
<dbReference type="InterPro" id="IPR020929">
    <property type="entry name" value="Ribosomal_uL5_CS"/>
</dbReference>
<dbReference type="GO" id="GO:0006412">
    <property type="term" value="P:translation"/>
    <property type="evidence" value="ECO:0007669"/>
    <property type="project" value="InterPro"/>
</dbReference>
<dbReference type="PROSITE" id="PS00358">
    <property type="entry name" value="RIBOSOMAL_L5"/>
    <property type="match status" value="1"/>
</dbReference>
<evidence type="ECO:0008006" key="7">
    <source>
        <dbReference type="Google" id="ProtNLM"/>
    </source>
</evidence>
<dbReference type="FunFam" id="3.30.1440.10:FF:000001">
    <property type="entry name" value="50S ribosomal protein L5"/>
    <property type="match status" value="1"/>
</dbReference>
<dbReference type="GO" id="GO:0003735">
    <property type="term" value="F:structural constituent of ribosome"/>
    <property type="evidence" value="ECO:0007669"/>
    <property type="project" value="InterPro"/>
</dbReference>
<dbReference type="PANTHER" id="PTHR11994">
    <property type="entry name" value="60S RIBOSOMAL PROTEIN L11-RELATED"/>
    <property type="match status" value="1"/>
</dbReference>
<keyword evidence="3" id="KW-0687">Ribonucleoprotein</keyword>
<evidence type="ECO:0000256" key="3">
    <source>
        <dbReference type="ARBA" id="ARBA00023274"/>
    </source>
</evidence>
<dbReference type="GO" id="GO:0005840">
    <property type="term" value="C:ribosome"/>
    <property type="evidence" value="ECO:0007669"/>
    <property type="project" value="UniProtKB-KW"/>
</dbReference>
<dbReference type="EMBL" id="UINC01061873">
    <property type="protein sequence ID" value="SVB87902.1"/>
    <property type="molecule type" value="Genomic_DNA"/>
</dbReference>
<dbReference type="PIRSF" id="PIRSF002161">
    <property type="entry name" value="Ribosomal_L5"/>
    <property type="match status" value="1"/>
</dbReference>
<organism evidence="6">
    <name type="scientific">marine metagenome</name>
    <dbReference type="NCBI Taxonomy" id="408172"/>
    <lineage>
        <taxon>unclassified sequences</taxon>
        <taxon>metagenomes</taxon>
        <taxon>ecological metagenomes</taxon>
    </lineage>
</organism>
<dbReference type="GO" id="GO:1990904">
    <property type="term" value="C:ribonucleoprotein complex"/>
    <property type="evidence" value="ECO:0007669"/>
    <property type="project" value="UniProtKB-KW"/>
</dbReference>
<sequence length="137" mass="15506">MKELGLTNTMRVPRLVKIVLNSGLGEAIENANAPEAMAENMSIMAGQRPVITRSRKAISNFKLRVGMRVGCMVTLRGDRMYHFIDRLFTIAIPRVRDFRGLSRSAFDGKGNYSMGFDEQLVFPEIDYTTVDRVRGFQ</sequence>
<name>A0A382HLC0_9ZZZZ</name>
<proteinExistence type="inferred from homology"/>
<evidence type="ECO:0000256" key="1">
    <source>
        <dbReference type="ARBA" id="ARBA00008553"/>
    </source>
</evidence>